<organism evidence="2 3">
    <name type="scientific">Rufibacter radiotolerans</name>
    <dbReference type="NCBI Taxonomy" id="1379910"/>
    <lineage>
        <taxon>Bacteria</taxon>
        <taxon>Pseudomonadati</taxon>
        <taxon>Bacteroidota</taxon>
        <taxon>Cytophagia</taxon>
        <taxon>Cytophagales</taxon>
        <taxon>Hymenobacteraceae</taxon>
        <taxon>Rufibacter</taxon>
    </lineage>
</organism>
<dbReference type="InterPro" id="IPR003718">
    <property type="entry name" value="OsmC/Ohr_fam"/>
</dbReference>
<dbReference type="AlphaFoldDB" id="A0A0H4VLM7"/>
<dbReference type="InterPro" id="IPR052707">
    <property type="entry name" value="OsmC_Ohr_Peroxiredoxin"/>
</dbReference>
<dbReference type="OrthoDB" id="9807532at2"/>
<dbReference type="KEGG" id="ruf:TH63_12425"/>
<evidence type="ECO:0008006" key="4">
    <source>
        <dbReference type="Google" id="ProtNLM"/>
    </source>
</evidence>
<dbReference type="PANTHER" id="PTHR42830">
    <property type="entry name" value="OSMOTICALLY INDUCIBLE FAMILY PROTEIN"/>
    <property type="match status" value="1"/>
</dbReference>
<dbReference type="Gene3D" id="3.30.300.20">
    <property type="match status" value="1"/>
</dbReference>
<dbReference type="GO" id="GO:0004601">
    <property type="term" value="F:peroxidase activity"/>
    <property type="evidence" value="ECO:0007669"/>
    <property type="project" value="InterPro"/>
</dbReference>
<dbReference type="Pfam" id="PF02566">
    <property type="entry name" value="OsmC"/>
    <property type="match status" value="1"/>
</dbReference>
<reference evidence="2 3" key="1">
    <citation type="submission" date="2015-01" db="EMBL/GenBank/DDBJ databases">
        <title>Rufibacter sp./DG31D/ whole genome sequencing.</title>
        <authorList>
            <person name="Kim M.K."/>
            <person name="Srinivasan S."/>
            <person name="Lee J.-J."/>
        </authorList>
    </citation>
    <scope>NUCLEOTIDE SEQUENCE [LARGE SCALE GENOMIC DNA]</scope>
    <source>
        <strain evidence="2 3">DG31D</strain>
    </source>
</reference>
<dbReference type="PATRIC" id="fig|1379910.4.peg.2694"/>
<dbReference type="InterPro" id="IPR036102">
    <property type="entry name" value="OsmC/Ohrsf"/>
</dbReference>
<dbReference type="RefSeq" id="WP_048921208.1">
    <property type="nucleotide sequence ID" value="NZ_CP010777.1"/>
</dbReference>
<proteinExistence type="predicted"/>
<dbReference type="InterPro" id="IPR019904">
    <property type="entry name" value="Peroxiredoxin_OsmC"/>
</dbReference>
<accession>A0A0H4VLM7</accession>
<dbReference type="STRING" id="1379910.TH63_12425"/>
<keyword evidence="3" id="KW-1185">Reference proteome</keyword>
<evidence type="ECO:0000313" key="2">
    <source>
        <dbReference type="EMBL" id="AKQ46243.1"/>
    </source>
</evidence>
<sequence length="146" mass="15086">MATNTGTAVWQGGLKEGKGTVSTQSGALDDARYSFGSRFEEGVSGTNPEELIGAAHSGCFSMFLAGLLEGNGTPATSIKTDAKVLLGKDDTGPFIRRIDLVTEADVPGISNDDLQKLGQKAKEGCPISRALGAVKEITLNISLKGA</sequence>
<feature type="region of interest" description="Disordered" evidence="1">
    <location>
        <begin position="1"/>
        <end position="24"/>
    </location>
</feature>
<dbReference type="SUPFAM" id="SSF82784">
    <property type="entry name" value="OsmC-like"/>
    <property type="match status" value="1"/>
</dbReference>
<evidence type="ECO:0000313" key="3">
    <source>
        <dbReference type="Proteomes" id="UP000036458"/>
    </source>
</evidence>
<dbReference type="InterPro" id="IPR015946">
    <property type="entry name" value="KH_dom-like_a/b"/>
</dbReference>
<dbReference type="NCBIfam" id="TIGR03562">
    <property type="entry name" value="osmo_induc_OsmC"/>
    <property type="match status" value="1"/>
</dbReference>
<dbReference type="GO" id="GO:0006979">
    <property type="term" value="P:response to oxidative stress"/>
    <property type="evidence" value="ECO:0007669"/>
    <property type="project" value="InterPro"/>
</dbReference>
<protein>
    <recommendedName>
        <fullName evidence="4">Peroxiredoxin, OsmC subfamily</fullName>
    </recommendedName>
</protein>
<dbReference type="EMBL" id="CP010777">
    <property type="protein sequence ID" value="AKQ46243.1"/>
    <property type="molecule type" value="Genomic_DNA"/>
</dbReference>
<evidence type="ECO:0000256" key="1">
    <source>
        <dbReference type="SAM" id="MobiDB-lite"/>
    </source>
</evidence>
<dbReference type="PANTHER" id="PTHR42830:SF1">
    <property type="entry name" value="OSMOTICALLY INDUCIBLE FAMILY PROTEIN"/>
    <property type="match status" value="1"/>
</dbReference>
<dbReference type="Proteomes" id="UP000036458">
    <property type="component" value="Chromosome"/>
</dbReference>
<name>A0A0H4VLM7_9BACT</name>
<gene>
    <name evidence="2" type="ORF">TH63_12425</name>
</gene>